<dbReference type="SUPFAM" id="SSF75217">
    <property type="entry name" value="alpha/beta knot"/>
    <property type="match status" value="1"/>
</dbReference>
<accession>A0ABT5YI60</accession>
<protein>
    <submittedName>
        <fullName evidence="5">RNA methyltransferase</fullName>
    </submittedName>
</protein>
<evidence type="ECO:0000256" key="1">
    <source>
        <dbReference type="ARBA" id="ARBA00022603"/>
    </source>
</evidence>
<dbReference type="PANTHER" id="PTHR43191:SF7">
    <property type="entry name" value="OBP33PEP LIKE PROTEIN"/>
    <property type="match status" value="1"/>
</dbReference>
<evidence type="ECO:0000256" key="2">
    <source>
        <dbReference type="ARBA" id="ARBA00022679"/>
    </source>
</evidence>
<dbReference type="InterPro" id="IPR001537">
    <property type="entry name" value="SpoU_MeTrfase"/>
</dbReference>
<proteinExistence type="predicted"/>
<comment type="caution">
    <text evidence="5">The sequence shown here is derived from an EMBL/GenBank/DDBJ whole genome shotgun (WGS) entry which is preliminary data.</text>
</comment>
<feature type="region of interest" description="Disordered" evidence="3">
    <location>
        <begin position="153"/>
        <end position="181"/>
    </location>
</feature>
<dbReference type="GO" id="GO:0008168">
    <property type="term" value="F:methyltransferase activity"/>
    <property type="evidence" value="ECO:0007669"/>
    <property type="project" value="UniProtKB-KW"/>
</dbReference>
<reference evidence="5 6" key="1">
    <citation type="submission" date="2023-03" db="EMBL/GenBank/DDBJ databases">
        <title>Fodinicurvata sp. CAU 1616 isolated from sea sendiment.</title>
        <authorList>
            <person name="Kim W."/>
        </authorList>
    </citation>
    <scope>NUCLEOTIDE SEQUENCE [LARGE SCALE GENOMIC DNA]</scope>
    <source>
        <strain evidence="5 6">CAU 1616</strain>
    </source>
</reference>
<feature type="domain" description="tRNA/rRNA methyltransferase SpoU type" evidence="4">
    <location>
        <begin position="8"/>
        <end position="139"/>
    </location>
</feature>
<evidence type="ECO:0000313" key="5">
    <source>
        <dbReference type="EMBL" id="MDF2094624.1"/>
    </source>
</evidence>
<dbReference type="InterPro" id="IPR029028">
    <property type="entry name" value="Alpha/beta_knot_MTases"/>
</dbReference>
<keyword evidence="2" id="KW-0808">Transferase</keyword>
<feature type="compositionally biased region" description="Polar residues" evidence="3">
    <location>
        <begin position="172"/>
        <end position="181"/>
    </location>
</feature>
<keyword evidence="6" id="KW-1185">Reference proteome</keyword>
<dbReference type="CDD" id="cd18098">
    <property type="entry name" value="SpoU-like"/>
    <property type="match status" value="1"/>
</dbReference>
<evidence type="ECO:0000313" key="6">
    <source>
        <dbReference type="Proteomes" id="UP001215503"/>
    </source>
</evidence>
<sequence length="181" mass="19796">MRGYFGIGVEGISKAMNLGNLQRSAHAFGASFFFTVAPQIKQREVRLSDTSKAPDHLPTYSFASVAEIQLPRHCRLIGVELTDDAIDLPSFHHPTSAAYVLGPERGSLSPEMQARCDAIVKIPMRFCINVGVAGAIVMYDRMTVMGRFAPRPASSLGRPEEVPPHVHGAQVIRSQRPQKQG</sequence>
<dbReference type="InterPro" id="IPR051259">
    <property type="entry name" value="rRNA_Methyltransferase"/>
</dbReference>
<dbReference type="Proteomes" id="UP001215503">
    <property type="component" value="Unassembled WGS sequence"/>
</dbReference>
<dbReference type="GO" id="GO:0032259">
    <property type="term" value="P:methylation"/>
    <property type="evidence" value="ECO:0007669"/>
    <property type="project" value="UniProtKB-KW"/>
</dbReference>
<dbReference type="InterPro" id="IPR029026">
    <property type="entry name" value="tRNA_m1G_MTases_N"/>
</dbReference>
<keyword evidence="1 5" id="KW-0489">Methyltransferase</keyword>
<dbReference type="RefSeq" id="WP_275819263.1">
    <property type="nucleotide sequence ID" value="NZ_JARHUD010000001.1"/>
</dbReference>
<evidence type="ECO:0000259" key="4">
    <source>
        <dbReference type="Pfam" id="PF00588"/>
    </source>
</evidence>
<dbReference type="Pfam" id="PF00588">
    <property type="entry name" value="SpoU_methylase"/>
    <property type="match status" value="1"/>
</dbReference>
<dbReference type="EMBL" id="JARHUD010000001">
    <property type="protein sequence ID" value="MDF2094624.1"/>
    <property type="molecule type" value="Genomic_DNA"/>
</dbReference>
<dbReference type="PANTHER" id="PTHR43191">
    <property type="entry name" value="RRNA METHYLTRANSFERASE 3"/>
    <property type="match status" value="1"/>
</dbReference>
<dbReference type="Gene3D" id="3.40.1280.10">
    <property type="match status" value="1"/>
</dbReference>
<gene>
    <name evidence="5" type="ORF">P2G67_01380</name>
</gene>
<name>A0ABT5YI60_9PROT</name>
<evidence type="ECO:0000256" key="3">
    <source>
        <dbReference type="SAM" id="MobiDB-lite"/>
    </source>
</evidence>
<organism evidence="5 6">
    <name type="scientific">Aquibaculum arenosum</name>
    <dbReference type="NCBI Taxonomy" id="3032591"/>
    <lineage>
        <taxon>Bacteria</taxon>
        <taxon>Pseudomonadati</taxon>
        <taxon>Pseudomonadota</taxon>
        <taxon>Alphaproteobacteria</taxon>
        <taxon>Rhodospirillales</taxon>
        <taxon>Rhodovibrionaceae</taxon>
        <taxon>Aquibaculum</taxon>
    </lineage>
</organism>